<keyword evidence="1" id="KW-0805">Transcription regulation</keyword>
<dbReference type="InterPro" id="IPR000835">
    <property type="entry name" value="HTH_MarR-typ"/>
</dbReference>
<sequence length="227" mass="25543">MTIMTENISKVNEILEDFYKLFYKTEDMALKRGIKCLTHTELHLIEAIGEQSLTMNELADKIGITMGTATVAVSKLTEKGFIARVRSNSDRRKVYVSLTDKGSKALTYHNNYHKMIMSSITENIADKDLSHFIEIFELILGALEQKTDYFRPLTIVDFNVGEKVSIVEIKGTPIVQNYFAGHGIENFSIVEIMKTSSNENFVIKAPTGEIIELDILDAKNLIGIKAD</sequence>
<keyword evidence="2" id="KW-0238">DNA-binding</keyword>
<name>A0A377GX25_9FUSO</name>
<accession>A0A377GX25</accession>
<keyword evidence="3" id="KW-0804">Transcription</keyword>
<dbReference type="EMBL" id="UGGU01000003">
    <property type="protein sequence ID" value="STO31508.1"/>
    <property type="molecule type" value="Genomic_DNA"/>
</dbReference>
<evidence type="ECO:0000259" key="4">
    <source>
        <dbReference type="PROSITE" id="PS50995"/>
    </source>
</evidence>
<dbReference type="PRINTS" id="PR00598">
    <property type="entry name" value="HTHMARR"/>
</dbReference>
<dbReference type="InterPro" id="IPR011991">
    <property type="entry name" value="ArsR-like_HTH"/>
</dbReference>
<evidence type="ECO:0000256" key="2">
    <source>
        <dbReference type="ARBA" id="ARBA00023125"/>
    </source>
</evidence>
<dbReference type="Proteomes" id="UP000255328">
    <property type="component" value="Unassembled WGS sequence"/>
</dbReference>
<protein>
    <submittedName>
        <fullName evidence="5">Transcriptional repressor MprA</fullName>
    </submittedName>
</protein>
<dbReference type="InterPro" id="IPR036388">
    <property type="entry name" value="WH-like_DNA-bd_sf"/>
</dbReference>
<evidence type="ECO:0000313" key="6">
    <source>
        <dbReference type="Proteomes" id="UP000255328"/>
    </source>
</evidence>
<proteinExistence type="predicted"/>
<dbReference type="CDD" id="cd00090">
    <property type="entry name" value="HTH_ARSR"/>
    <property type="match status" value="1"/>
</dbReference>
<evidence type="ECO:0000256" key="3">
    <source>
        <dbReference type="ARBA" id="ARBA00023163"/>
    </source>
</evidence>
<reference evidence="5 6" key="1">
    <citation type="submission" date="2018-06" db="EMBL/GenBank/DDBJ databases">
        <authorList>
            <consortium name="Pathogen Informatics"/>
            <person name="Doyle S."/>
        </authorList>
    </citation>
    <scope>NUCLEOTIDE SEQUENCE [LARGE SCALE GENOMIC DNA]</scope>
    <source>
        <strain evidence="5 6">NCTC10723</strain>
    </source>
</reference>
<dbReference type="AlphaFoldDB" id="A0A377GX25"/>
<dbReference type="PANTHER" id="PTHR42756">
    <property type="entry name" value="TRANSCRIPTIONAL REGULATOR, MARR"/>
    <property type="match status" value="1"/>
</dbReference>
<dbReference type="GO" id="GO:0003677">
    <property type="term" value="F:DNA binding"/>
    <property type="evidence" value="ECO:0007669"/>
    <property type="project" value="UniProtKB-KW"/>
</dbReference>
<dbReference type="GO" id="GO:0003700">
    <property type="term" value="F:DNA-binding transcription factor activity"/>
    <property type="evidence" value="ECO:0007669"/>
    <property type="project" value="InterPro"/>
</dbReference>
<feature type="domain" description="HTH marR-type" evidence="4">
    <location>
        <begin position="1"/>
        <end position="141"/>
    </location>
</feature>
<dbReference type="SMART" id="SM00347">
    <property type="entry name" value="HTH_MARR"/>
    <property type="match status" value="1"/>
</dbReference>
<keyword evidence="6" id="KW-1185">Reference proteome</keyword>
<dbReference type="Gene3D" id="1.10.10.10">
    <property type="entry name" value="Winged helix-like DNA-binding domain superfamily/Winged helix DNA-binding domain"/>
    <property type="match status" value="1"/>
</dbReference>
<dbReference type="PROSITE" id="PS50995">
    <property type="entry name" value="HTH_MARR_2"/>
    <property type="match status" value="1"/>
</dbReference>
<organism evidence="5 6">
    <name type="scientific">Fusobacterium necrogenes</name>
    <dbReference type="NCBI Taxonomy" id="858"/>
    <lineage>
        <taxon>Bacteria</taxon>
        <taxon>Fusobacteriati</taxon>
        <taxon>Fusobacteriota</taxon>
        <taxon>Fusobacteriia</taxon>
        <taxon>Fusobacteriales</taxon>
        <taxon>Fusobacteriaceae</taxon>
        <taxon>Fusobacterium</taxon>
    </lineage>
</organism>
<dbReference type="SUPFAM" id="SSF46785">
    <property type="entry name" value="Winged helix' DNA-binding domain"/>
    <property type="match status" value="1"/>
</dbReference>
<evidence type="ECO:0000256" key="1">
    <source>
        <dbReference type="ARBA" id="ARBA00023015"/>
    </source>
</evidence>
<evidence type="ECO:0000313" key="5">
    <source>
        <dbReference type="EMBL" id="STO31508.1"/>
    </source>
</evidence>
<dbReference type="PANTHER" id="PTHR42756:SF1">
    <property type="entry name" value="TRANSCRIPTIONAL REPRESSOR OF EMRAB OPERON"/>
    <property type="match status" value="1"/>
</dbReference>
<dbReference type="InterPro" id="IPR036390">
    <property type="entry name" value="WH_DNA-bd_sf"/>
</dbReference>
<gene>
    <name evidence="5" type="ORF">NCTC10723_00959</name>
</gene>
<dbReference type="Pfam" id="PF01047">
    <property type="entry name" value="MarR"/>
    <property type="match status" value="1"/>
</dbReference>